<evidence type="ECO:0000256" key="3">
    <source>
        <dbReference type="ARBA" id="ARBA00022827"/>
    </source>
</evidence>
<organism evidence="9 10">
    <name type="scientific">Pedococcus dokdonensis</name>
    <dbReference type="NCBI Taxonomy" id="443156"/>
    <lineage>
        <taxon>Bacteria</taxon>
        <taxon>Bacillati</taxon>
        <taxon>Actinomycetota</taxon>
        <taxon>Actinomycetes</taxon>
        <taxon>Micrococcales</taxon>
        <taxon>Intrasporangiaceae</taxon>
        <taxon>Pedococcus</taxon>
    </lineage>
</organism>
<gene>
    <name evidence="9" type="ORF">SAMN04489867_3400</name>
</gene>
<dbReference type="EMBL" id="LT629711">
    <property type="protein sequence ID" value="SDP67248.1"/>
    <property type="molecule type" value="Genomic_DNA"/>
</dbReference>
<keyword evidence="4" id="KW-0560">Oxidoreductase</keyword>
<accession>A0A1H0UMS1</accession>
<dbReference type="SUPFAM" id="SSF55447">
    <property type="entry name" value="CO dehydrogenase flavoprotein C-terminal domain-like"/>
    <property type="match status" value="1"/>
</dbReference>
<dbReference type="InterPro" id="IPR002346">
    <property type="entry name" value="Mopterin_DH_FAD-bd"/>
</dbReference>
<dbReference type="PIRSF" id="PIRSF036557">
    <property type="entry name" value="XdhA_RC"/>
    <property type="match status" value="1"/>
</dbReference>
<dbReference type="Pfam" id="PF00111">
    <property type="entry name" value="Fer2"/>
    <property type="match status" value="1"/>
</dbReference>
<dbReference type="GO" id="GO:0051537">
    <property type="term" value="F:2 iron, 2 sulfur cluster binding"/>
    <property type="evidence" value="ECO:0007669"/>
    <property type="project" value="InterPro"/>
</dbReference>
<dbReference type="InterPro" id="IPR016166">
    <property type="entry name" value="FAD-bd_PCMH"/>
</dbReference>
<dbReference type="InterPro" id="IPR036884">
    <property type="entry name" value="2Fe-2S-bd_dom_sf"/>
</dbReference>
<evidence type="ECO:0000256" key="1">
    <source>
        <dbReference type="ARBA" id="ARBA00022630"/>
    </source>
</evidence>
<evidence type="ECO:0000313" key="10">
    <source>
        <dbReference type="Proteomes" id="UP000199077"/>
    </source>
</evidence>
<dbReference type="InterPro" id="IPR051312">
    <property type="entry name" value="Diverse_Substr_Oxidored"/>
</dbReference>
<keyword evidence="2" id="KW-0479">Metal-binding</keyword>
<proteinExistence type="predicted"/>
<dbReference type="InterPro" id="IPR012175">
    <property type="entry name" value="Xanth_DH_ssu_bac"/>
</dbReference>
<dbReference type="STRING" id="443156.SAMN04489867_3400"/>
<feature type="domain" description="FAD-binding PCMH-type" evidence="8">
    <location>
        <begin position="223"/>
        <end position="396"/>
    </location>
</feature>
<dbReference type="PROSITE" id="PS51085">
    <property type="entry name" value="2FE2S_FER_2"/>
    <property type="match status" value="1"/>
</dbReference>
<keyword evidence="5" id="KW-0408">Iron</keyword>
<dbReference type="InterPro" id="IPR016167">
    <property type="entry name" value="FAD-bd_PCMH_sub1"/>
</dbReference>
<evidence type="ECO:0000259" key="7">
    <source>
        <dbReference type="PROSITE" id="PS51085"/>
    </source>
</evidence>
<evidence type="ECO:0000256" key="5">
    <source>
        <dbReference type="ARBA" id="ARBA00023004"/>
    </source>
</evidence>
<dbReference type="RefSeq" id="WP_091788157.1">
    <property type="nucleotide sequence ID" value="NZ_LT629711.1"/>
</dbReference>
<dbReference type="Gene3D" id="3.30.465.10">
    <property type="match status" value="1"/>
</dbReference>
<dbReference type="PANTHER" id="PTHR42659">
    <property type="entry name" value="XANTHINE DEHYDROGENASE SUBUNIT C-RELATED"/>
    <property type="match status" value="1"/>
</dbReference>
<dbReference type="Pfam" id="PF01799">
    <property type="entry name" value="Fer2_2"/>
    <property type="match status" value="1"/>
</dbReference>
<dbReference type="Gene3D" id="1.10.150.120">
    <property type="entry name" value="[2Fe-2S]-binding domain"/>
    <property type="match status" value="1"/>
</dbReference>
<dbReference type="InterPro" id="IPR036010">
    <property type="entry name" value="2Fe-2S_ferredoxin-like_sf"/>
</dbReference>
<dbReference type="SUPFAM" id="SSF56176">
    <property type="entry name" value="FAD-binding/transporter-associated domain-like"/>
    <property type="match status" value="1"/>
</dbReference>
<dbReference type="SUPFAM" id="SSF54292">
    <property type="entry name" value="2Fe-2S ferredoxin-like"/>
    <property type="match status" value="1"/>
</dbReference>
<dbReference type="PROSITE" id="PS51387">
    <property type="entry name" value="FAD_PCMH"/>
    <property type="match status" value="1"/>
</dbReference>
<dbReference type="AlphaFoldDB" id="A0A1H0UMS1"/>
<keyword evidence="10" id="KW-1185">Reference proteome</keyword>
<feature type="region of interest" description="Disordered" evidence="6">
    <location>
        <begin position="137"/>
        <end position="173"/>
    </location>
</feature>
<dbReference type="Proteomes" id="UP000199077">
    <property type="component" value="Chromosome I"/>
</dbReference>
<dbReference type="PROSITE" id="PS00197">
    <property type="entry name" value="2FE2S_FER_1"/>
    <property type="match status" value="1"/>
</dbReference>
<dbReference type="InterPro" id="IPR005107">
    <property type="entry name" value="CO_DH_flav_C"/>
</dbReference>
<evidence type="ECO:0000256" key="6">
    <source>
        <dbReference type="SAM" id="MobiDB-lite"/>
    </source>
</evidence>
<dbReference type="Gene3D" id="3.30.43.10">
    <property type="entry name" value="Uridine Diphospho-n-acetylenolpyruvylglucosamine Reductase, domain 2"/>
    <property type="match status" value="1"/>
</dbReference>
<dbReference type="Gene3D" id="3.10.20.30">
    <property type="match status" value="1"/>
</dbReference>
<dbReference type="GO" id="GO:0016491">
    <property type="term" value="F:oxidoreductase activity"/>
    <property type="evidence" value="ECO:0007669"/>
    <property type="project" value="UniProtKB-KW"/>
</dbReference>
<dbReference type="Gene3D" id="3.30.390.50">
    <property type="entry name" value="CO dehydrogenase flavoprotein, C-terminal domain"/>
    <property type="match status" value="1"/>
</dbReference>
<dbReference type="InterPro" id="IPR036318">
    <property type="entry name" value="FAD-bd_PCMH-like_sf"/>
</dbReference>
<dbReference type="GO" id="GO:0071949">
    <property type="term" value="F:FAD binding"/>
    <property type="evidence" value="ECO:0007669"/>
    <property type="project" value="InterPro"/>
</dbReference>
<dbReference type="InterPro" id="IPR001041">
    <property type="entry name" value="2Fe-2S_ferredoxin-type"/>
</dbReference>
<protein>
    <submittedName>
        <fullName evidence="9">Xanthine dehydrogenase small subunit</fullName>
    </submittedName>
</protein>
<reference evidence="10" key="1">
    <citation type="submission" date="2016-10" db="EMBL/GenBank/DDBJ databases">
        <authorList>
            <person name="Varghese N."/>
            <person name="Submissions S."/>
        </authorList>
    </citation>
    <scope>NUCLEOTIDE SEQUENCE [LARGE SCALE GENOMIC DNA]</scope>
    <source>
        <strain evidence="10">DSM 22329</strain>
    </source>
</reference>
<dbReference type="InterPro" id="IPR012675">
    <property type="entry name" value="Beta-grasp_dom_sf"/>
</dbReference>
<evidence type="ECO:0000256" key="2">
    <source>
        <dbReference type="ARBA" id="ARBA00022723"/>
    </source>
</evidence>
<keyword evidence="1" id="KW-0285">Flavoprotein</keyword>
<sequence length="509" mass="53054">MVSDSTQAVVEHSITVNGATRALDGTDPSTTTLDWLRSQGLTGAKEGCAEGECGACSIMVARPTEGAGTQWTAINACLVPAAALDGQEVVTSEGLGRPDALHPVQHEMAVRGGSQCGYCTPGFICSMAAEYYREGRCSKPGAAPDPEQNGHEPAATANDPGNAPDHEHGPNGFDLHALSGNLCRCTGYRPIRDAAYALGEPAEDDPYAARLAAAPPAARATRIDGTTGTYARPGDLTEALALLAEHPDAVLVAGSTDWGVEVNIRGVRTPFAIGIDRLPELRTLDVGDDVVEIGAALSLSEVERALAGRIPLLDKMFPQFASRLIRNGATIGGNLGTGSPIGDTPPALLALEAVVVLASADGDREVPLADYFTGYRQTVKREGELIRAVRIPLPLSELTAFHKIAKRRFDDISSVAVGFALDVREGVVSKARIGLGGVAATPIRALATEAALEGRPWSAEVVREAAAVMRAEGTPLDDHRASAAYRTATLGTALLKLYAETATAQEVGA</sequence>
<dbReference type="SUPFAM" id="SSF47741">
    <property type="entry name" value="CO dehydrogenase ISP C-domain like"/>
    <property type="match status" value="1"/>
</dbReference>
<dbReference type="Pfam" id="PF03450">
    <property type="entry name" value="CO_deh_flav_C"/>
    <property type="match status" value="1"/>
</dbReference>
<dbReference type="Pfam" id="PF00941">
    <property type="entry name" value="FAD_binding_5"/>
    <property type="match status" value="1"/>
</dbReference>
<evidence type="ECO:0000313" key="9">
    <source>
        <dbReference type="EMBL" id="SDP67248.1"/>
    </source>
</evidence>
<feature type="domain" description="2Fe-2S ferredoxin-type" evidence="7">
    <location>
        <begin position="12"/>
        <end position="95"/>
    </location>
</feature>
<dbReference type="InterPro" id="IPR016169">
    <property type="entry name" value="FAD-bd_PCMH_sub2"/>
</dbReference>
<dbReference type="GO" id="GO:0046872">
    <property type="term" value="F:metal ion binding"/>
    <property type="evidence" value="ECO:0007669"/>
    <property type="project" value="UniProtKB-KW"/>
</dbReference>
<keyword evidence="3" id="KW-0274">FAD</keyword>
<dbReference type="OrthoDB" id="9758509at2"/>
<dbReference type="InterPro" id="IPR006058">
    <property type="entry name" value="2Fe2S_fd_BS"/>
</dbReference>
<evidence type="ECO:0000256" key="4">
    <source>
        <dbReference type="ARBA" id="ARBA00023002"/>
    </source>
</evidence>
<dbReference type="PANTHER" id="PTHR42659:SF2">
    <property type="entry name" value="XANTHINE DEHYDROGENASE SUBUNIT C-RELATED"/>
    <property type="match status" value="1"/>
</dbReference>
<evidence type="ECO:0000259" key="8">
    <source>
        <dbReference type="PROSITE" id="PS51387"/>
    </source>
</evidence>
<dbReference type="InterPro" id="IPR002888">
    <property type="entry name" value="2Fe-2S-bd"/>
</dbReference>
<name>A0A1H0UMS1_9MICO</name>
<dbReference type="SMART" id="SM01092">
    <property type="entry name" value="CO_deh_flav_C"/>
    <property type="match status" value="1"/>
</dbReference>
<dbReference type="InterPro" id="IPR036683">
    <property type="entry name" value="CO_DH_flav_C_dom_sf"/>
</dbReference>